<keyword evidence="8" id="KW-1185">Reference proteome</keyword>
<keyword evidence="3" id="KW-0813">Transport</keyword>
<feature type="domain" description="Multidrug resistance protein MdtA-like C-terminal permuted SH3" evidence="6">
    <location>
        <begin position="300"/>
        <end position="359"/>
    </location>
</feature>
<accession>A0A0F3H007</accession>
<dbReference type="InterPro" id="IPR058625">
    <property type="entry name" value="MdtA-like_BSH"/>
</dbReference>
<evidence type="ECO:0000256" key="2">
    <source>
        <dbReference type="ARBA" id="ARBA00009477"/>
    </source>
</evidence>
<dbReference type="EMBL" id="LACI01000142">
    <property type="protein sequence ID" value="KJU87496.1"/>
    <property type="molecule type" value="Genomic_DNA"/>
</dbReference>
<evidence type="ECO:0000256" key="3">
    <source>
        <dbReference type="ARBA" id="ARBA00022448"/>
    </source>
</evidence>
<dbReference type="PROSITE" id="PS51257">
    <property type="entry name" value="PROKAR_LIPOPROTEIN"/>
    <property type="match status" value="1"/>
</dbReference>
<dbReference type="Pfam" id="PF25954">
    <property type="entry name" value="Beta-barrel_RND_2"/>
    <property type="match status" value="1"/>
</dbReference>
<comment type="subcellular location">
    <subcellularLocation>
        <location evidence="1">Cell envelope</location>
    </subcellularLocation>
</comment>
<comment type="similarity">
    <text evidence="2">Belongs to the membrane fusion protein (MFP) (TC 8.A.1) family.</text>
</comment>
<evidence type="ECO:0000313" key="8">
    <source>
        <dbReference type="Proteomes" id="UP000033423"/>
    </source>
</evidence>
<sequence>MFRHSVFLFLTVIVFLVSCEKEKVKPATEKVSPPVIKDVTTAKVSVTEVGEVYESSGTVRAENITVLSARVMGQITAIHAKEGDAVRAGKVLIVIDDTEFSKKLAQAQAAYAEAKVAYDMAQEAKRLSDISFARYKRLYEENVLTAQEFDEAEGKRNMAALSVQQAKAMIGRTEAAINEVKVYFGYTKITAPFDGLISKKMVDAGTMAAPGMPLITIEQTGNYTINLNLDERMYSHVAIGQKVNAYIDTLGRSEAGTVSEISPQVDPANRTFGMKISVAAKDVKSGFYARVEVPGGTKKVILVPQTAVVERGQLTGAYTVDKEGVVSFRMVKAGNPYKESVEVLSGLNEGDEVIVSGVNNAIDGGTIATTTNRAK</sequence>
<gene>
    <name evidence="7" type="ORF">MBAV_000310</name>
</gene>
<evidence type="ECO:0000259" key="6">
    <source>
        <dbReference type="Pfam" id="PF25967"/>
    </source>
</evidence>
<evidence type="ECO:0000313" key="7">
    <source>
        <dbReference type="EMBL" id="KJU87496.1"/>
    </source>
</evidence>
<dbReference type="InterPro" id="IPR058792">
    <property type="entry name" value="Beta-barrel_RND_2"/>
</dbReference>
<dbReference type="Gene3D" id="2.40.50.100">
    <property type="match status" value="1"/>
</dbReference>
<dbReference type="PANTHER" id="PTHR30469">
    <property type="entry name" value="MULTIDRUG RESISTANCE PROTEIN MDTA"/>
    <property type="match status" value="1"/>
</dbReference>
<proteinExistence type="inferred from homology"/>
<dbReference type="Gene3D" id="2.40.30.170">
    <property type="match status" value="1"/>
</dbReference>
<dbReference type="Pfam" id="PF25967">
    <property type="entry name" value="RND-MFP_C"/>
    <property type="match status" value="1"/>
</dbReference>
<reference evidence="7 8" key="1">
    <citation type="submission" date="2015-02" db="EMBL/GenBank/DDBJ databases">
        <title>Single-cell genomics of uncultivated deep-branching MTB reveals a conserved set of magnetosome genes.</title>
        <authorList>
            <person name="Kolinko S."/>
            <person name="Richter M."/>
            <person name="Glockner F.O."/>
            <person name="Brachmann A."/>
            <person name="Schuler D."/>
        </authorList>
    </citation>
    <scope>NUCLEOTIDE SEQUENCE [LARGE SCALE GENOMIC DNA]</scope>
    <source>
        <strain evidence="7">TM-1</strain>
    </source>
</reference>
<dbReference type="Pfam" id="PF25917">
    <property type="entry name" value="BSH_RND"/>
    <property type="match status" value="1"/>
</dbReference>
<dbReference type="GO" id="GO:1990281">
    <property type="term" value="C:efflux pump complex"/>
    <property type="evidence" value="ECO:0007669"/>
    <property type="project" value="TreeGrafter"/>
</dbReference>
<dbReference type="InterPro" id="IPR006143">
    <property type="entry name" value="RND_pump_MFP"/>
</dbReference>
<dbReference type="Proteomes" id="UP000033423">
    <property type="component" value="Unassembled WGS sequence"/>
</dbReference>
<dbReference type="NCBIfam" id="TIGR01730">
    <property type="entry name" value="RND_mfp"/>
    <property type="match status" value="1"/>
</dbReference>
<feature type="domain" description="CusB-like beta-barrel" evidence="5">
    <location>
        <begin position="226"/>
        <end position="293"/>
    </location>
</feature>
<dbReference type="SUPFAM" id="SSF111369">
    <property type="entry name" value="HlyD-like secretion proteins"/>
    <property type="match status" value="1"/>
</dbReference>
<name>A0A0F3H007_9BACT</name>
<dbReference type="AlphaFoldDB" id="A0A0F3H007"/>
<organism evidence="7 8">
    <name type="scientific">Candidatus Magnetobacterium bavaricum</name>
    <dbReference type="NCBI Taxonomy" id="29290"/>
    <lineage>
        <taxon>Bacteria</taxon>
        <taxon>Pseudomonadati</taxon>
        <taxon>Nitrospirota</taxon>
        <taxon>Thermodesulfovibrionia</taxon>
        <taxon>Thermodesulfovibrionales</taxon>
        <taxon>Candidatus Magnetobacteriaceae</taxon>
        <taxon>Candidatus Magnetobacterium</taxon>
    </lineage>
</organism>
<evidence type="ECO:0000259" key="5">
    <source>
        <dbReference type="Pfam" id="PF25954"/>
    </source>
</evidence>
<dbReference type="Gene3D" id="1.10.287.470">
    <property type="entry name" value="Helix hairpin bin"/>
    <property type="match status" value="1"/>
</dbReference>
<protein>
    <submittedName>
        <fullName evidence="7">RND family efflux transporter MFP subunit</fullName>
    </submittedName>
</protein>
<dbReference type="GO" id="GO:0015562">
    <property type="term" value="F:efflux transmembrane transporter activity"/>
    <property type="evidence" value="ECO:0007669"/>
    <property type="project" value="TreeGrafter"/>
</dbReference>
<feature type="domain" description="Multidrug resistance protein MdtA-like barrel-sandwich hybrid" evidence="4">
    <location>
        <begin position="67"/>
        <end position="211"/>
    </location>
</feature>
<dbReference type="InterPro" id="IPR058627">
    <property type="entry name" value="MdtA-like_C"/>
</dbReference>
<evidence type="ECO:0000259" key="4">
    <source>
        <dbReference type="Pfam" id="PF25917"/>
    </source>
</evidence>
<dbReference type="PANTHER" id="PTHR30469:SF38">
    <property type="entry name" value="HLYD FAMILY SECRETION PROTEIN"/>
    <property type="match status" value="1"/>
</dbReference>
<comment type="caution">
    <text evidence="7">The sequence shown here is derived from an EMBL/GenBank/DDBJ whole genome shotgun (WGS) entry which is preliminary data.</text>
</comment>
<dbReference type="Gene3D" id="2.40.420.20">
    <property type="match status" value="1"/>
</dbReference>
<evidence type="ECO:0000256" key="1">
    <source>
        <dbReference type="ARBA" id="ARBA00004196"/>
    </source>
</evidence>